<protein>
    <recommendedName>
        <fullName evidence="2">HTH cro/C1-type domain-containing protein</fullName>
    </recommendedName>
</protein>
<dbReference type="Gene3D" id="1.10.260.40">
    <property type="entry name" value="lambda repressor-like DNA-binding domains"/>
    <property type="match status" value="1"/>
</dbReference>
<gene>
    <name evidence="3" type="ORF">HMPREF9420_0410</name>
</gene>
<feature type="coiled-coil region" evidence="1">
    <location>
        <begin position="110"/>
        <end position="137"/>
    </location>
</feature>
<dbReference type="Proteomes" id="UP000003874">
    <property type="component" value="Unassembled WGS sequence"/>
</dbReference>
<dbReference type="AlphaFoldDB" id="E6MLP3"/>
<sequence>MTGEELKYILAHTRLQFKDLAAELEMSQQNFSKALKVSDIKTGFLEKLCDVLNVSMDFFYKGTKYASTSVQVTASGNQSIATNSGDVTVGAQNENSGHIGTQNNYSYPDAQQKQDNVTTLTETVSTLTRELETSQQQKSDLIDVVATSQKQIQQLTNMVDRLTQ</sequence>
<keyword evidence="4" id="KW-1185">Reference proteome</keyword>
<comment type="caution">
    <text evidence="3">The sequence shown here is derived from an EMBL/GenBank/DDBJ whole genome shotgun (WGS) entry which is preliminary data.</text>
</comment>
<evidence type="ECO:0000256" key="1">
    <source>
        <dbReference type="SAM" id="Coils"/>
    </source>
</evidence>
<name>E6MLP3_9BACT</name>
<dbReference type="Pfam" id="PF13443">
    <property type="entry name" value="HTH_26"/>
    <property type="match status" value="1"/>
</dbReference>
<dbReference type="CDD" id="cd00093">
    <property type="entry name" value="HTH_XRE"/>
    <property type="match status" value="1"/>
</dbReference>
<dbReference type="STRING" id="888832.HMPREF9420_0410"/>
<evidence type="ECO:0000313" key="3">
    <source>
        <dbReference type="EMBL" id="EFV05443.1"/>
    </source>
</evidence>
<dbReference type="PROSITE" id="PS50943">
    <property type="entry name" value="HTH_CROC1"/>
    <property type="match status" value="1"/>
</dbReference>
<organism evidence="3 4">
    <name type="scientific">Segatella salivae DSM 15606</name>
    <dbReference type="NCBI Taxonomy" id="888832"/>
    <lineage>
        <taxon>Bacteria</taxon>
        <taxon>Pseudomonadati</taxon>
        <taxon>Bacteroidota</taxon>
        <taxon>Bacteroidia</taxon>
        <taxon>Bacteroidales</taxon>
        <taxon>Prevotellaceae</taxon>
        <taxon>Segatella</taxon>
    </lineage>
</organism>
<dbReference type="InterPro" id="IPR001387">
    <property type="entry name" value="Cro/C1-type_HTH"/>
</dbReference>
<dbReference type="RefSeq" id="WP_007133690.1">
    <property type="nucleotide sequence ID" value="NZ_GL629647.1"/>
</dbReference>
<proteinExistence type="predicted"/>
<evidence type="ECO:0000313" key="4">
    <source>
        <dbReference type="Proteomes" id="UP000003874"/>
    </source>
</evidence>
<accession>E6MLP3</accession>
<keyword evidence="1" id="KW-0175">Coiled coil</keyword>
<feature type="domain" description="HTH cro/C1-type" evidence="2">
    <location>
        <begin position="18"/>
        <end position="59"/>
    </location>
</feature>
<reference evidence="3 4" key="1">
    <citation type="submission" date="2010-12" db="EMBL/GenBank/DDBJ databases">
        <authorList>
            <person name="Muzny D."/>
            <person name="Qin X."/>
            <person name="Deng J."/>
            <person name="Jiang H."/>
            <person name="Liu Y."/>
            <person name="Qu J."/>
            <person name="Song X.-Z."/>
            <person name="Zhang L."/>
            <person name="Thornton R."/>
            <person name="Coyle M."/>
            <person name="Francisco L."/>
            <person name="Jackson L."/>
            <person name="Javaid M."/>
            <person name="Korchina V."/>
            <person name="Kovar C."/>
            <person name="Mata R."/>
            <person name="Mathew T."/>
            <person name="Ngo R."/>
            <person name="Nguyen L."/>
            <person name="Nguyen N."/>
            <person name="Okwuonu G."/>
            <person name="Ongeri F."/>
            <person name="Pham C."/>
            <person name="Simmons D."/>
            <person name="Wilczek-Boney K."/>
            <person name="Hale W."/>
            <person name="Jakkamsetti A."/>
            <person name="Pham P."/>
            <person name="Ruth R."/>
            <person name="San Lucas F."/>
            <person name="Warren J."/>
            <person name="Zhang J."/>
            <person name="Zhao Z."/>
            <person name="Zhou C."/>
            <person name="Zhu D."/>
            <person name="Lee S."/>
            <person name="Bess C."/>
            <person name="Blankenburg K."/>
            <person name="Forbes L."/>
            <person name="Fu Q."/>
            <person name="Gubbala S."/>
            <person name="Hirani K."/>
            <person name="Jayaseelan J.C."/>
            <person name="Lara F."/>
            <person name="Munidasa M."/>
            <person name="Palculict T."/>
            <person name="Patil S."/>
            <person name="Pu L.-L."/>
            <person name="Saada N."/>
            <person name="Tang L."/>
            <person name="Weissenberger G."/>
            <person name="Zhu Y."/>
            <person name="Hemphill L."/>
            <person name="Shang Y."/>
            <person name="Youmans B."/>
            <person name="Ayvaz T."/>
            <person name="Ross M."/>
            <person name="Santibanez J."/>
            <person name="Aqrawi P."/>
            <person name="Gross S."/>
            <person name="Joshi V."/>
            <person name="Fowler G."/>
            <person name="Nazareth L."/>
            <person name="Reid J."/>
            <person name="Worley K."/>
            <person name="Petrosino J."/>
            <person name="Highlander S."/>
            <person name="Gibbs R."/>
        </authorList>
    </citation>
    <scope>NUCLEOTIDE SEQUENCE [LARGE SCALE GENOMIC DNA]</scope>
    <source>
        <strain evidence="3 4">DSM 15606</strain>
    </source>
</reference>
<dbReference type="SUPFAM" id="SSF47413">
    <property type="entry name" value="lambda repressor-like DNA-binding domains"/>
    <property type="match status" value="1"/>
</dbReference>
<dbReference type="HOGENOM" id="CLU_1617509_0_0_10"/>
<dbReference type="InterPro" id="IPR010982">
    <property type="entry name" value="Lambda_DNA-bd_dom_sf"/>
</dbReference>
<dbReference type="GO" id="GO:0003677">
    <property type="term" value="F:DNA binding"/>
    <property type="evidence" value="ECO:0007669"/>
    <property type="project" value="InterPro"/>
</dbReference>
<evidence type="ECO:0000259" key="2">
    <source>
        <dbReference type="PROSITE" id="PS50943"/>
    </source>
</evidence>
<dbReference type="OrthoDB" id="660795at2"/>
<dbReference type="EMBL" id="AEQO01000041">
    <property type="protein sequence ID" value="EFV05443.1"/>
    <property type="molecule type" value="Genomic_DNA"/>
</dbReference>